<keyword evidence="1" id="KW-0812">Transmembrane</keyword>
<reference evidence="2" key="1">
    <citation type="submission" date="2018-01" db="EMBL/GenBank/DDBJ databases">
        <authorList>
            <person name="Regsiter A."/>
            <person name="William W."/>
        </authorList>
    </citation>
    <scope>NUCLEOTIDE SEQUENCE</scope>
    <source>
        <strain evidence="2">TRIP AH-1</strain>
    </source>
</reference>
<evidence type="ECO:0000313" key="2">
    <source>
        <dbReference type="EMBL" id="SPD72443.1"/>
    </source>
</evidence>
<dbReference type="EMBL" id="OJIN01000043">
    <property type="protein sequence ID" value="SPD72443.1"/>
    <property type="molecule type" value="Genomic_DNA"/>
</dbReference>
<sequence length="133" mass="14106">MTLKYRERKGLEKLLTIHPKEEALPFMDTKNCSKMITFLALTIVISLLPKIAFAAATGMPWEGPLDELLNSLTGPVARVLGAVSIIGLGIGLAFSEGGGFARKALWVVMGLVIAFNAVSWGLGFLGFGGGLTI</sequence>
<feature type="transmembrane region" description="Helical" evidence="1">
    <location>
        <begin position="76"/>
        <end position="94"/>
    </location>
</feature>
<evidence type="ECO:0000256" key="1">
    <source>
        <dbReference type="SAM" id="Phobius"/>
    </source>
</evidence>
<dbReference type="AlphaFoldDB" id="A0A445MSM2"/>
<name>A0A445MSM2_9BACT</name>
<protein>
    <submittedName>
        <fullName evidence="2">Conjugal transfer protein TrbC (Modular protein)</fullName>
    </submittedName>
</protein>
<keyword evidence="1" id="KW-0472">Membrane</keyword>
<keyword evidence="1" id="KW-1133">Transmembrane helix</keyword>
<accession>A0A445MSM2</accession>
<dbReference type="InterPro" id="IPR007039">
    <property type="entry name" value="TrbC/VirB2"/>
</dbReference>
<feature type="transmembrane region" description="Helical" evidence="1">
    <location>
        <begin position="106"/>
        <end position="127"/>
    </location>
</feature>
<gene>
    <name evidence="2" type="ORF">PITCH_A1370010</name>
</gene>
<dbReference type="Pfam" id="PF04956">
    <property type="entry name" value="TrbC"/>
    <property type="match status" value="1"/>
</dbReference>
<organism evidence="2">
    <name type="scientific">uncultured Desulfobacterium sp</name>
    <dbReference type="NCBI Taxonomy" id="201089"/>
    <lineage>
        <taxon>Bacteria</taxon>
        <taxon>Pseudomonadati</taxon>
        <taxon>Thermodesulfobacteriota</taxon>
        <taxon>Desulfobacteria</taxon>
        <taxon>Desulfobacterales</taxon>
        <taxon>Desulfobacteriaceae</taxon>
        <taxon>Desulfobacterium</taxon>
        <taxon>environmental samples</taxon>
    </lineage>
</organism>
<feature type="transmembrane region" description="Helical" evidence="1">
    <location>
        <begin position="36"/>
        <end position="56"/>
    </location>
</feature>
<proteinExistence type="predicted"/>